<evidence type="ECO:0000313" key="1">
    <source>
        <dbReference type="EMBL" id="MPC54899.1"/>
    </source>
</evidence>
<comment type="caution">
    <text evidence="1">The sequence shown here is derived from an EMBL/GenBank/DDBJ whole genome shotgun (WGS) entry which is preliminary data.</text>
</comment>
<sequence>MKTPLTVIAHPLLPHPVHSHTPPPFIPTAADVTEERRGEEDHHTLPCPSLLWHNLANPVQVRRVALVDLKEEGGMNYSAGLTQLNRVLWRIYWGFQRWFLWF</sequence>
<accession>A0A5B7GB73</accession>
<organism evidence="1 2">
    <name type="scientific">Portunus trituberculatus</name>
    <name type="common">Swimming crab</name>
    <name type="synonym">Neptunus trituberculatus</name>
    <dbReference type="NCBI Taxonomy" id="210409"/>
    <lineage>
        <taxon>Eukaryota</taxon>
        <taxon>Metazoa</taxon>
        <taxon>Ecdysozoa</taxon>
        <taxon>Arthropoda</taxon>
        <taxon>Crustacea</taxon>
        <taxon>Multicrustacea</taxon>
        <taxon>Malacostraca</taxon>
        <taxon>Eumalacostraca</taxon>
        <taxon>Eucarida</taxon>
        <taxon>Decapoda</taxon>
        <taxon>Pleocyemata</taxon>
        <taxon>Brachyura</taxon>
        <taxon>Eubrachyura</taxon>
        <taxon>Portunoidea</taxon>
        <taxon>Portunidae</taxon>
        <taxon>Portuninae</taxon>
        <taxon>Portunus</taxon>
    </lineage>
</organism>
<dbReference type="EMBL" id="VSRR010012718">
    <property type="protein sequence ID" value="MPC54899.1"/>
    <property type="molecule type" value="Genomic_DNA"/>
</dbReference>
<gene>
    <name evidence="1" type="ORF">E2C01_048828</name>
</gene>
<dbReference type="AlphaFoldDB" id="A0A5B7GB73"/>
<keyword evidence="2" id="KW-1185">Reference proteome</keyword>
<reference evidence="1 2" key="1">
    <citation type="submission" date="2019-05" db="EMBL/GenBank/DDBJ databases">
        <title>Another draft genome of Portunus trituberculatus and its Hox gene families provides insights of decapod evolution.</title>
        <authorList>
            <person name="Jeong J.-H."/>
            <person name="Song I."/>
            <person name="Kim S."/>
            <person name="Choi T."/>
            <person name="Kim D."/>
            <person name="Ryu S."/>
            <person name="Kim W."/>
        </authorList>
    </citation>
    <scope>NUCLEOTIDE SEQUENCE [LARGE SCALE GENOMIC DNA]</scope>
    <source>
        <tissue evidence="1">Muscle</tissue>
    </source>
</reference>
<dbReference type="Proteomes" id="UP000324222">
    <property type="component" value="Unassembled WGS sequence"/>
</dbReference>
<proteinExistence type="predicted"/>
<name>A0A5B7GB73_PORTR</name>
<protein>
    <submittedName>
        <fullName evidence="1">Uncharacterized protein</fullName>
    </submittedName>
</protein>
<evidence type="ECO:0000313" key="2">
    <source>
        <dbReference type="Proteomes" id="UP000324222"/>
    </source>
</evidence>